<dbReference type="STRING" id="1122188.SAMN02745674_01919"/>
<keyword evidence="4" id="KW-1185">Reference proteome</keyword>
<evidence type="ECO:0000256" key="1">
    <source>
        <dbReference type="SAM" id="MobiDB-lite"/>
    </source>
</evidence>
<dbReference type="Proteomes" id="UP000190061">
    <property type="component" value="Unassembled WGS sequence"/>
</dbReference>
<dbReference type="InterPro" id="IPR021455">
    <property type="entry name" value="DUF3106"/>
</dbReference>
<feature type="region of interest" description="Disordered" evidence="1">
    <location>
        <begin position="70"/>
        <end position="94"/>
    </location>
</feature>
<reference evidence="3 4" key="1">
    <citation type="submission" date="2017-02" db="EMBL/GenBank/DDBJ databases">
        <authorList>
            <person name="Peterson S.W."/>
        </authorList>
    </citation>
    <scope>NUCLEOTIDE SEQUENCE [LARGE SCALE GENOMIC DNA]</scope>
    <source>
        <strain evidence="3 4">DSM 21749</strain>
    </source>
</reference>
<dbReference type="EMBL" id="FUXP01000006">
    <property type="protein sequence ID" value="SKA09585.1"/>
    <property type="molecule type" value="Genomic_DNA"/>
</dbReference>
<dbReference type="OrthoDB" id="5797406at2"/>
<gene>
    <name evidence="3" type="ORF">SAMN02745674_01919</name>
</gene>
<dbReference type="Pfam" id="PF11304">
    <property type="entry name" value="DUF3106"/>
    <property type="match status" value="1"/>
</dbReference>
<proteinExistence type="predicted"/>
<keyword evidence="2" id="KW-0732">Signal</keyword>
<organism evidence="3 4">
    <name type="scientific">Lysobacter spongiicola DSM 21749</name>
    <dbReference type="NCBI Taxonomy" id="1122188"/>
    <lineage>
        <taxon>Bacteria</taxon>
        <taxon>Pseudomonadati</taxon>
        <taxon>Pseudomonadota</taxon>
        <taxon>Gammaproteobacteria</taxon>
        <taxon>Lysobacterales</taxon>
        <taxon>Lysobacteraceae</taxon>
        <taxon>Novilysobacter</taxon>
    </lineage>
</organism>
<sequence length="148" mass="17037">MMSRLTQVALAAALLSGTAAGCPALHASETGLPQWEQLSEAQRATLIAPVRERWNAEPGQREAMLERARRWQQMTPDERQHARRGVKRWSHMSDEQREEARALYHHMRTLEPDAREAMKAKWRGMDAAEREAWVEAHPAPHRSRERGD</sequence>
<evidence type="ECO:0008006" key="5">
    <source>
        <dbReference type="Google" id="ProtNLM"/>
    </source>
</evidence>
<dbReference type="PROSITE" id="PS51257">
    <property type="entry name" value="PROKAR_LIPOPROTEIN"/>
    <property type="match status" value="1"/>
</dbReference>
<evidence type="ECO:0000313" key="3">
    <source>
        <dbReference type="EMBL" id="SKA09585.1"/>
    </source>
</evidence>
<feature type="compositionally biased region" description="Basic residues" evidence="1">
    <location>
        <begin position="81"/>
        <end position="90"/>
    </location>
</feature>
<dbReference type="AlphaFoldDB" id="A0A1T4R136"/>
<name>A0A1T4R136_9GAMM</name>
<protein>
    <recommendedName>
        <fullName evidence="5">DUF3106 domain-containing protein</fullName>
    </recommendedName>
</protein>
<evidence type="ECO:0000256" key="2">
    <source>
        <dbReference type="SAM" id="SignalP"/>
    </source>
</evidence>
<feature type="chain" id="PRO_5012210993" description="DUF3106 domain-containing protein" evidence="2">
    <location>
        <begin position="28"/>
        <end position="148"/>
    </location>
</feature>
<accession>A0A1T4R136</accession>
<evidence type="ECO:0000313" key="4">
    <source>
        <dbReference type="Proteomes" id="UP000190061"/>
    </source>
</evidence>
<feature type="signal peptide" evidence="2">
    <location>
        <begin position="1"/>
        <end position="27"/>
    </location>
</feature>